<accession>A0ABP4TG34</accession>
<protein>
    <submittedName>
        <fullName evidence="2">Aromatic amino acid ammonia-lyase</fullName>
    </submittedName>
</protein>
<organism evidence="2 3">
    <name type="scientific">Fodinicola feengrottensis</name>
    <dbReference type="NCBI Taxonomy" id="435914"/>
    <lineage>
        <taxon>Bacteria</taxon>
        <taxon>Bacillati</taxon>
        <taxon>Actinomycetota</taxon>
        <taxon>Actinomycetes</taxon>
        <taxon>Mycobacteriales</taxon>
        <taxon>Fodinicola</taxon>
    </lineage>
</organism>
<evidence type="ECO:0000313" key="3">
    <source>
        <dbReference type="Proteomes" id="UP001500618"/>
    </source>
</evidence>
<dbReference type="Gene3D" id="1.10.275.10">
    <property type="entry name" value="Fumarase/aspartase (N-terminal domain)"/>
    <property type="match status" value="1"/>
</dbReference>
<comment type="caution">
    <text evidence="2">The sequence shown here is derived from an EMBL/GenBank/DDBJ whole genome shotgun (WGS) entry which is preliminary data.</text>
</comment>
<dbReference type="InterPro" id="IPR008948">
    <property type="entry name" value="L-Aspartase-like"/>
</dbReference>
<dbReference type="EMBL" id="BAAANY010000014">
    <property type="protein sequence ID" value="GAA1687317.1"/>
    <property type="molecule type" value="Genomic_DNA"/>
</dbReference>
<dbReference type="Pfam" id="PF00221">
    <property type="entry name" value="Lyase_aromatic"/>
    <property type="match status" value="1"/>
</dbReference>
<name>A0ABP4TG34_9ACTN</name>
<dbReference type="PANTHER" id="PTHR10362">
    <property type="entry name" value="HISTIDINE AMMONIA-LYASE"/>
    <property type="match status" value="1"/>
</dbReference>
<dbReference type="InterPro" id="IPR024083">
    <property type="entry name" value="Fumarase/histidase_N"/>
</dbReference>
<dbReference type="Proteomes" id="UP001500618">
    <property type="component" value="Unassembled WGS sequence"/>
</dbReference>
<evidence type="ECO:0000256" key="1">
    <source>
        <dbReference type="ARBA" id="ARBA00023239"/>
    </source>
</evidence>
<sequence length="423" mass="44924">MAIRANCLARGYSGVRPELVQLLVDCLEHDITPLIPERGSVGASGDLVPLCYLAAMLIGEGDVLYGGKRITAGAALAAAGLRPITLEAKEGLALINGTSFMAAYAVLALQEATELAYAAELCTALASQVLLGNHAHFAEFLERQKPHPGLAASAATVRTLLAGSRLGDPDRRSGPAAVNGFRELDVPIQDRYSVRCAPHVIGVLRDTMGWVESWLTAEINSSTDNPLFDIDADLVHSGGNFYGGHVGQAMDALKLAVASVGDLLDRQLELVVDEKFNRGLTPNLIPRVADHDWAAGLHHGFKGMQITASALAAEALKLTNPATAFSRSTEAHNQDKVSMGTIAARDARDIGELVAQVTAIQLLALCQAADLRGPELLSPATRAVHVHIRDRVSFVDQDRRMDGDITAIVAQIRSGALRNVSSF</sequence>
<dbReference type="SUPFAM" id="SSF48557">
    <property type="entry name" value="L-aspartase-like"/>
    <property type="match status" value="1"/>
</dbReference>
<keyword evidence="1" id="KW-0456">Lyase</keyword>
<dbReference type="CDD" id="cd00332">
    <property type="entry name" value="PAL-HAL"/>
    <property type="match status" value="1"/>
</dbReference>
<keyword evidence="3" id="KW-1185">Reference proteome</keyword>
<dbReference type="InterPro" id="IPR001106">
    <property type="entry name" value="Aromatic_Lyase"/>
</dbReference>
<reference evidence="3" key="1">
    <citation type="journal article" date="2019" name="Int. J. Syst. Evol. Microbiol.">
        <title>The Global Catalogue of Microorganisms (GCM) 10K type strain sequencing project: providing services to taxonomists for standard genome sequencing and annotation.</title>
        <authorList>
            <consortium name="The Broad Institute Genomics Platform"/>
            <consortium name="The Broad Institute Genome Sequencing Center for Infectious Disease"/>
            <person name="Wu L."/>
            <person name="Ma J."/>
        </authorList>
    </citation>
    <scope>NUCLEOTIDE SEQUENCE [LARGE SCALE GENOMIC DNA]</scope>
    <source>
        <strain evidence="3">JCM 14718</strain>
    </source>
</reference>
<gene>
    <name evidence="2" type="ORF">GCM10009765_41100</name>
</gene>
<evidence type="ECO:0000313" key="2">
    <source>
        <dbReference type="EMBL" id="GAA1687317.1"/>
    </source>
</evidence>
<dbReference type="Gene3D" id="1.20.200.10">
    <property type="entry name" value="Fumarase/aspartase (Central domain)"/>
    <property type="match status" value="1"/>
</dbReference>
<proteinExistence type="predicted"/>